<dbReference type="GO" id="GO:0005794">
    <property type="term" value="C:Golgi apparatus"/>
    <property type="evidence" value="ECO:0007669"/>
    <property type="project" value="TreeGrafter"/>
</dbReference>
<dbReference type="GO" id="GO:0006487">
    <property type="term" value="P:protein N-linked glycosylation"/>
    <property type="evidence" value="ECO:0007669"/>
    <property type="project" value="TreeGrafter"/>
</dbReference>
<feature type="region of interest" description="Disordered" evidence="4">
    <location>
        <begin position="375"/>
        <end position="417"/>
    </location>
</feature>
<gene>
    <name evidence="6" type="ORF">D0863_13417</name>
</gene>
<keyword evidence="5" id="KW-1133">Transmembrane helix</keyword>
<dbReference type="Proteomes" id="UP000269276">
    <property type="component" value="Unassembled WGS sequence"/>
</dbReference>
<dbReference type="GO" id="GO:0000026">
    <property type="term" value="F:alpha-1,2-mannosyltransferase activity"/>
    <property type="evidence" value="ECO:0007669"/>
    <property type="project" value="TreeGrafter"/>
</dbReference>
<dbReference type="EMBL" id="QWIP01000762">
    <property type="protein sequence ID" value="RMY55099.1"/>
    <property type="molecule type" value="Genomic_DNA"/>
</dbReference>
<dbReference type="GO" id="GO:0016020">
    <property type="term" value="C:membrane"/>
    <property type="evidence" value="ECO:0007669"/>
    <property type="project" value="InterPro"/>
</dbReference>
<feature type="transmembrane region" description="Helical" evidence="5">
    <location>
        <begin position="106"/>
        <end position="129"/>
    </location>
</feature>
<evidence type="ECO:0000256" key="5">
    <source>
        <dbReference type="SAM" id="Phobius"/>
    </source>
</evidence>
<dbReference type="SUPFAM" id="SSF53448">
    <property type="entry name" value="Nucleotide-diphospho-sugar transferases"/>
    <property type="match status" value="1"/>
</dbReference>
<dbReference type="PANTHER" id="PTHR31121">
    <property type="entry name" value="ALPHA-1,2 MANNOSYLTRANSFERASE KTR1"/>
    <property type="match status" value="1"/>
</dbReference>
<keyword evidence="3" id="KW-0808">Transferase</keyword>
<reference evidence="6 7" key="1">
    <citation type="journal article" date="2018" name="BMC Genomics">
        <title>Genomic evidence for intraspecific hybridization in a clonal and extremely halotolerant yeast.</title>
        <authorList>
            <person name="Gostincar C."/>
            <person name="Stajich J.E."/>
            <person name="Zupancic J."/>
            <person name="Zalar P."/>
            <person name="Gunde-Cimerman N."/>
        </authorList>
    </citation>
    <scope>NUCLEOTIDE SEQUENCE [LARGE SCALE GENOMIC DNA]</scope>
    <source>
        <strain evidence="6 7">EXF-2682</strain>
    </source>
</reference>
<sequence>MFTTTELFTDEIEELGVQAKADWNGGTWTEQAGKKGVFSLRPAASQPPQLQASYSLRGISYNRCNNTRPRYPIRYENTSLKDVSGKVTPRLTFLRRRIRIRGNSKVSVPLYLVLVFPIIVLIVILLLFVRHPNSPGGRLIPSGAPPSIRKISEKHDKVFVNGCLDPKVQNSAPRANAAFVVLARNKELDGVVESLKSVERHFNRWFHYPYVFLNDGDFNSTFRETVLNYTSSSVEFGKIGPEHWGYPNWTDQNVAKEGIRKQGDQAIMYGGMESYHHMCRFYSGFFYKHELLQKYDWYWRVEPEIKYFCDITYDPFLHMERNKKVYGFTIAVKELKETVPNIFRYASAYKRTHNLTSQGLWEMFVEPKEGFNQDGTPKDGGAALKPEDLPKDDPKYANGQKPMPEDILRTEPGAGTLPDIDPEAMEGERYNMCHFWSNFEIARLDWFRSKEYEEFFEMMDRSGGFWMERWGDAPIHSLAAGALLSPDQIHYFRDFGYRHTTIQHCPANAPARQLPREPYLNLPRAYAGDTSASSTVQMSEEEEKLMKEEDEYWAKWDTEKENGVGCRCRCDTDVQEVENKEGSCIPEWVEIAGGYITPAGRD</sequence>
<dbReference type="PANTHER" id="PTHR31121:SF2">
    <property type="entry name" value="MANNOSYLTRANSFERASE KTR5-RELATED"/>
    <property type="match status" value="1"/>
</dbReference>
<evidence type="ECO:0008006" key="8">
    <source>
        <dbReference type="Google" id="ProtNLM"/>
    </source>
</evidence>
<organism evidence="6 7">
    <name type="scientific">Hortaea werneckii</name>
    <name type="common">Black yeast</name>
    <name type="synonym">Cladosporium werneckii</name>
    <dbReference type="NCBI Taxonomy" id="91943"/>
    <lineage>
        <taxon>Eukaryota</taxon>
        <taxon>Fungi</taxon>
        <taxon>Dikarya</taxon>
        <taxon>Ascomycota</taxon>
        <taxon>Pezizomycotina</taxon>
        <taxon>Dothideomycetes</taxon>
        <taxon>Dothideomycetidae</taxon>
        <taxon>Mycosphaerellales</taxon>
        <taxon>Teratosphaeriaceae</taxon>
        <taxon>Hortaea</taxon>
    </lineage>
</organism>
<comment type="similarity">
    <text evidence="1">Belongs to the glycosyltransferase 15 family.</text>
</comment>
<dbReference type="OrthoDB" id="439943at2759"/>
<dbReference type="VEuPathDB" id="FungiDB:BTJ68_09031"/>
<evidence type="ECO:0000313" key="6">
    <source>
        <dbReference type="EMBL" id="RMY55099.1"/>
    </source>
</evidence>
<dbReference type="InterPro" id="IPR029044">
    <property type="entry name" value="Nucleotide-diphossugar_trans"/>
</dbReference>
<evidence type="ECO:0000256" key="1">
    <source>
        <dbReference type="ARBA" id="ARBA00007677"/>
    </source>
</evidence>
<comment type="caution">
    <text evidence="6">The sequence shown here is derived from an EMBL/GenBank/DDBJ whole genome shotgun (WGS) entry which is preliminary data.</text>
</comment>
<proteinExistence type="inferred from homology"/>
<evidence type="ECO:0000256" key="4">
    <source>
        <dbReference type="SAM" id="MobiDB-lite"/>
    </source>
</evidence>
<evidence type="ECO:0000313" key="7">
    <source>
        <dbReference type="Proteomes" id="UP000269276"/>
    </source>
</evidence>
<dbReference type="GO" id="GO:0000032">
    <property type="term" value="P:cell wall mannoprotein biosynthetic process"/>
    <property type="evidence" value="ECO:0007669"/>
    <property type="project" value="TreeGrafter"/>
</dbReference>
<name>A0A3M7CSR7_HORWE</name>
<dbReference type="Pfam" id="PF01793">
    <property type="entry name" value="Glyco_transf_15"/>
    <property type="match status" value="2"/>
</dbReference>
<evidence type="ECO:0000256" key="2">
    <source>
        <dbReference type="ARBA" id="ARBA00022676"/>
    </source>
</evidence>
<protein>
    <recommendedName>
        <fullName evidence="8">Glycosyltransferase family 15 protein</fullName>
    </recommendedName>
</protein>
<keyword evidence="2" id="KW-0328">Glycosyltransferase</keyword>
<dbReference type="AlphaFoldDB" id="A0A3M7CSR7"/>
<evidence type="ECO:0000256" key="3">
    <source>
        <dbReference type="ARBA" id="ARBA00022679"/>
    </source>
</evidence>
<accession>A0A3M7CSR7</accession>
<keyword evidence="5" id="KW-0812">Transmembrane</keyword>
<feature type="compositionally biased region" description="Basic and acidic residues" evidence="4">
    <location>
        <begin position="385"/>
        <end position="395"/>
    </location>
</feature>
<keyword evidence="5" id="KW-0472">Membrane</keyword>
<dbReference type="InterPro" id="IPR002685">
    <property type="entry name" value="Glyco_trans_15"/>
</dbReference>
<dbReference type="Gene3D" id="3.90.550.10">
    <property type="entry name" value="Spore Coat Polysaccharide Biosynthesis Protein SpsA, Chain A"/>
    <property type="match status" value="1"/>
</dbReference>